<name>E5E422_9CAUD</name>
<evidence type="ECO:0000313" key="2">
    <source>
        <dbReference type="Proteomes" id="UP000008730"/>
    </source>
</evidence>
<gene>
    <name evidence="1" type="ORF">Acj61p041</name>
</gene>
<dbReference type="GeneID" id="9925932"/>
<reference evidence="1 2" key="1">
    <citation type="journal article" date="2010" name="Virol. J.">
        <title>Genomes of the T4-related bacteriophages as windows on microbial genome evolution.</title>
        <authorList>
            <person name="Petrov V.M."/>
            <person name="Ratnayaka S."/>
            <person name="Nolan J.M."/>
            <person name="Miller E.S."/>
            <person name="Karam J.D."/>
        </authorList>
    </citation>
    <scope>NUCLEOTIDE SEQUENCE [LARGE SCALE GENOMIC DNA]</scope>
</reference>
<sequence>MTTSAIQSMKTALASEFPDYTIDMYLREVAHDIDQAYGTFDDAVWRAKHSARHFFGRKYETNAFVISTLEAAKEVHNASAKYSALKHGFASSCTTCRSCKAEIDLIKEKAL</sequence>
<dbReference type="EMBL" id="GU911519">
    <property type="protein sequence ID" value="ADG36006.1"/>
    <property type="molecule type" value="Genomic_DNA"/>
</dbReference>
<keyword evidence="2" id="KW-1185">Reference proteome</keyword>
<dbReference type="RefSeq" id="YP_004009658.1">
    <property type="nucleotide sequence ID" value="NC_014661.1"/>
</dbReference>
<organism evidence="1 2">
    <name type="scientific">Acinetobacter phage Acj61</name>
    <dbReference type="NCBI Taxonomy" id="760732"/>
    <lineage>
        <taxon>Viruses</taxon>
        <taxon>Duplodnaviria</taxon>
        <taxon>Heunggongvirae</taxon>
        <taxon>Uroviricota</taxon>
        <taxon>Caudoviricetes</taxon>
        <taxon>Pantevenvirales</taxon>
        <taxon>Straboviridae</taxon>
        <taxon>Twarogvirinae</taxon>
        <taxon>Lasallevirus</taxon>
        <taxon>Lasallevirus Acj61</taxon>
        <taxon>Acinetobacter virus Acj61</taxon>
    </lineage>
</organism>
<protein>
    <submittedName>
        <fullName evidence="1">Uncharacterized protein</fullName>
    </submittedName>
</protein>
<dbReference type="KEGG" id="vg:9925932"/>
<evidence type="ECO:0000313" key="1">
    <source>
        <dbReference type="EMBL" id="ADG36006.1"/>
    </source>
</evidence>
<accession>E5E422</accession>
<proteinExistence type="predicted"/>
<dbReference type="Proteomes" id="UP000008730">
    <property type="component" value="Segment"/>
</dbReference>